<dbReference type="AlphaFoldDB" id="A0A0N7F2S5"/>
<organism evidence="3 4">
    <name type="scientific">Kibdelosporangium phytohabitans</name>
    <dbReference type="NCBI Taxonomy" id="860235"/>
    <lineage>
        <taxon>Bacteria</taxon>
        <taxon>Bacillati</taxon>
        <taxon>Actinomycetota</taxon>
        <taxon>Actinomycetes</taxon>
        <taxon>Pseudonocardiales</taxon>
        <taxon>Pseudonocardiaceae</taxon>
        <taxon>Kibdelosporangium</taxon>
    </lineage>
</organism>
<reference evidence="3 4" key="1">
    <citation type="submission" date="2015-07" db="EMBL/GenBank/DDBJ databases">
        <title>Genome sequencing of Kibdelosporangium phytohabitans.</title>
        <authorList>
            <person name="Qin S."/>
            <person name="Xing K."/>
        </authorList>
    </citation>
    <scope>NUCLEOTIDE SEQUENCE [LARGE SCALE GENOMIC DNA]</scope>
    <source>
        <strain evidence="3 4">KLBMP1111</strain>
    </source>
</reference>
<protein>
    <recommendedName>
        <fullName evidence="2">CHAD domain-containing protein</fullName>
    </recommendedName>
</protein>
<dbReference type="Pfam" id="PF05235">
    <property type="entry name" value="CHAD"/>
    <property type="match status" value="1"/>
</dbReference>
<evidence type="ECO:0000259" key="2">
    <source>
        <dbReference type="PROSITE" id="PS51708"/>
    </source>
</evidence>
<evidence type="ECO:0000256" key="1">
    <source>
        <dbReference type="SAM" id="MobiDB-lite"/>
    </source>
</evidence>
<dbReference type="Proteomes" id="UP000063699">
    <property type="component" value="Chromosome"/>
</dbReference>
<dbReference type="STRING" id="860235.AOZ06_06665"/>
<feature type="domain" description="CHAD" evidence="2">
    <location>
        <begin position="25"/>
        <end position="303"/>
    </location>
</feature>
<feature type="compositionally biased region" description="Polar residues" evidence="1">
    <location>
        <begin position="1"/>
        <end position="10"/>
    </location>
</feature>
<dbReference type="KEGG" id="kphy:AOZ06_06665"/>
<accession>A0A0N7F2S5</accession>
<dbReference type="EMBL" id="CP012752">
    <property type="protein sequence ID" value="ALG06647.1"/>
    <property type="molecule type" value="Genomic_DNA"/>
</dbReference>
<evidence type="ECO:0000313" key="3">
    <source>
        <dbReference type="EMBL" id="ALG06647.1"/>
    </source>
</evidence>
<gene>
    <name evidence="3" type="ORF">AOZ06_06665</name>
</gene>
<keyword evidence="4" id="KW-1185">Reference proteome</keyword>
<proteinExistence type="predicted"/>
<dbReference type="InterPro" id="IPR038186">
    <property type="entry name" value="CHAD_dom_sf"/>
</dbReference>
<dbReference type="PROSITE" id="PS51708">
    <property type="entry name" value="CHAD"/>
    <property type="match status" value="1"/>
</dbReference>
<sequence length="313" mass="34448">MHGVTTSLTPSDLGLPSEPITARRKDPPAIHVRVRLDSQLRALLAHEAGTKSGVDPEDLHQMRVTIRRLRAAVNADGAGLGEIAPPLQEDLKWLGNALGPVRDLDVQLDRLRAEAAGFDDDERAAVERLLGGLITERKAARRRMLAAMRTKRYNSLLTSLAAATVSEPEETTSDNGGRDAVISVIYRPYRKLFKAVAALGEDPVDEQLHALRIKGKRLRYAAELVGAAGKEPVKELIKATKAFQEVLGEHQDAAVAEDIIRRLSAGQQDPAVIFVAGRLVEREHARRLAYRSQWRDKWDAVAAFAADFNRKTT</sequence>
<dbReference type="PANTHER" id="PTHR39339:SF1">
    <property type="entry name" value="CHAD DOMAIN-CONTAINING PROTEIN"/>
    <property type="match status" value="1"/>
</dbReference>
<feature type="region of interest" description="Disordered" evidence="1">
    <location>
        <begin position="1"/>
        <end position="26"/>
    </location>
</feature>
<dbReference type="InterPro" id="IPR007899">
    <property type="entry name" value="CHAD_dom"/>
</dbReference>
<dbReference type="Gene3D" id="1.40.20.10">
    <property type="entry name" value="CHAD domain"/>
    <property type="match status" value="1"/>
</dbReference>
<evidence type="ECO:0000313" key="4">
    <source>
        <dbReference type="Proteomes" id="UP000063699"/>
    </source>
</evidence>
<dbReference type="SMART" id="SM00880">
    <property type="entry name" value="CHAD"/>
    <property type="match status" value="1"/>
</dbReference>
<dbReference type="PANTHER" id="PTHR39339">
    <property type="entry name" value="SLR1444 PROTEIN"/>
    <property type="match status" value="1"/>
</dbReference>
<name>A0A0N7F2S5_9PSEU</name>